<dbReference type="GO" id="GO:0005829">
    <property type="term" value="C:cytosol"/>
    <property type="evidence" value="ECO:0007669"/>
    <property type="project" value="TreeGrafter"/>
</dbReference>
<dbReference type="AlphaFoldDB" id="A0A1E3GXT9"/>
<sequence length="152" mass="16343">MKRDSRLSATLHALLHMADHTAPVTSEVLAKCMSTNPAVVRRTMAGLREAGLVTSEKGHGGGWRLARDLTAVTLADIYRALGTPEIFAIGNKTEDPVCLVERAVNHALGDALAEAETRLLQRLGEVTLASLADELRRHRSSVHQHGGPDHAS</sequence>
<dbReference type="Pfam" id="PF02082">
    <property type="entry name" value="Rrf2"/>
    <property type="match status" value="1"/>
</dbReference>
<organism evidence="1 2">
    <name type="scientific">Methylobrevis pamukkalensis</name>
    <dbReference type="NCBI Taxonomy" id="1439726"/>
    <lineage>
        <taxon>Bacteria</taxon>
        <taxon>Pseudomonadati</taxon>
        <taxon>Pseudomonadota</taxon>
        <taxon>Alphaproteobacteria</taxon>
        <taxon>Hyphomicrobiales</taxon>
        <taxon>Pleomorphomonadaceae</taxon>
        <taxon>Methylobrevis</taxon>
    </lineage>
</organism>
<comment type="caution">
    <text evidence="1">The sequence shown here is derived from an EMBL/GenBank/DDBJ whole genome shotgun (WGS) entry which is preliminary data.</text>
</comment>
<proteinExistence type="predicted"/>
<dbReference type="SUPFAM" id="SSF46785">
    <property type="entry name" value="Winged helix' DNA-binding domain"/>
    <property type="match status" value="1"/>
</dbReference>
<dbReference type="OrthoDB" id="9800506at2"/>
<name>A0A1E3GXT9_9HYPH</name>
<dbReference type="Gene3D" id="1.10.10.10">
    <property type="entry name" value="Winged helix-like DNA-binding domain superfamily/Winged helix DNA-binding domain"/>
    <property type="match status" value="1"/>
</dbReference>
<reference evidence="1 2" key="1">
    <citation type="submission" date="2016-07" db="EMBL/GenBank/DDBJ databases">
        <title>Draft Genome Sequence of Methylobrevis pamukkalensis PK2.</title>
        <authorList>
            <person name="Vasilenko O.V."/>
            <person name="Doronina N.V."/>
            <person name="Shmareva M.N."/>
            <person name="Tarlachkov S.V."/>
            <person name="Mustakhimov I."/>
            <person name="Trotsenko Y.A."/>
        </authorList>
    </citation>
    <scope>NUCLEOTIDE SEQUENCE [LARGE SCALE GENOMIC DNA]</scope>
    <source>
        <strain evidence="1 2">PK2</strain>
    </source>
</reference>
<dbReference type="PATRIC" id="fig|1439726.3.peg.4041"/>
<gene>
    <name evidence="1" type="primary">ywnA</name>
    <name evidence="1" type="ORF">A6302_03832</name>
</gene>
<dbReference type="EMBL" id="MCRJ01000126">
    <property type="protein sequence ID" value="ODN68878.1"/>
    <property type="molecule type" value="Genomic_DNA"/>
</dbReference>
<dbReference type="PANTHER" id="PTHR33221:SF15">
    <property type="entry name" value="HTH-TYPE TRANSCRIPTIONAL REGULATOR YWGB-RELATED"/>
    <property type="match status" value="1"/>
</dbReference>
<dbReference type="Proteomes" id="UP000094622">
    <property type="component" value="Unassembled WGS sequence"/>
</dbReference>
<dbReference type="PROSITE" id="PS51197">
    <property type="entry name" value="HTH_RRF2_2"/>
    <property type="match status" value="1"/>
</dbReference>
<dbReference type="RefSeq" id="WP_069308075.1">
    <property type="nucleotide sequence ID" value="NZ_MCRJ01000126.1"/>
</dbReference>
<evidence type="ECO:0000313" key="1">
    <source>
        <dbReference type="EMBL" id="ODN68878.1"/>
    </source>
</evidence>
<evidence type="ECO:0000313" key="2">
    <source>
        <dbReference type="Proteomes" id="UP000094622"/>
    </source>
</evidence>
<dbReference type="InterPro" id="IPR036388">
    <property type="entry name" value="WH-like_DNA-bd_sf"/>
</dbReference>
<dbReference type="GO" id="GO:0003700">
    <property type="term" value="F:DNA-binding transcription factor activity"/>
    <property type="evidence" value="ECO:0007669"/>
    <property type="project" value="TreeGrafter"/>
</dbReference>
<dbReference type="PANTHER" id="PTHR33221">
    <property type="entry name" value="WINGED HELIX-TURN-HELIX TRANSCRIPTIONAL REGULATOR, RRF2 FAMILY"/>
    <property type="match status" value="1"/>
</dbReference>
<accession>A0A1E3GXT9</accession>
<dbReference type="InterPro" id="IPR036390">
    <property type="entry name" value="WH_DNA-bd_sf"/>
</dbReference>
<keyword evidence="2" id="KW-1185">Reference proteome</keyword>
<dbReference type="InterPro" id="IPR000944">
    <property type="entry name" value="Tscrpt_reg_Rrf2"/>
</dbReference>
<protein>
    <submittedName>
        <fullName evidence="1">Putative HTH-type transcriptional regulator YwnA</fullName>
    </submittedName>
</protein>